<dbReference type="InterPro" id="IPR048365">
    <property type="entry name" value="TNP-like_RNaseH_N"/>
</dbReference>
<feature type="chain" id="PRO_5007541919" evidence="1">
    <location>
        <begin position="23"/>
        <end position="582"/>
    </location>
</feature>
<dbReference type="Pfam" id="PF21787">
    <property type="entry name" value="TNP-like_RNaseH_N"/>
    <property type="match status" value="1"/>
</dbReference>
<evidence type="ECO:0000256" key="1">
    <source>
        <dbReference type="SAM" id="SignalP"/>
    </source>
</evidence>
<feature type="signal peptide" evidence="1">
    <location>
        <begin position="1"/>
        <end position="22"/>
    </location>
</feature>
<protein>
    <submittedName>
        <fullName evidence="5">Putative p-32 hm</fullName>
    </submittedName>
</protein>
<evidence type="ECO:0000259" key="4">
    <source>
        <dbReference type="Pfam" id="PF21789"/>
    </source>
</evidence>
<dbReference type="InterPro" id="IPR048366">
    <property type="entry name" value="TNP-like_GBD"/>
</dbReference>
<organism evidence="5">
    <name type="scientific">Ixodes ricinus</name>
    <name type="common">Common tick</name>
    <name type="synonym">Acarus ricinus</name>
    <dbReference type="NCBI Taxonomy" id="34613"/>
    <lineage>
        <taxon>Eukaryota</taxon>
        <taxon>Metazoa</taxon>
        <taxon>Ecdysozoa</taxon>
        <taxon>Arthropoda</taxon>
        <taxon>Chelicerata</taxon>
        <taxon>Arachnida</taxon>
        <taxon>Acari</taxon>
        <taxon>Parasitiformes</taxon>
        <taxon>Ixodida</taxon>
        <taxon>Ixodoidea</taxon>
        <taxon>Ixodidae</taxon>
        <taxon>Ixodinae</taxon>
        <taxon>Ixodes</taxon>
    </lineage>
</organism>
<evidence type="ECO:0000259" key="2">
    <source>
        <dbReference type="Pfam" id="PF21787"/>
    </source>
</evidence>
<feature type="domain" description="Transposable element P transposase-like RNase H C-terminal" evidence="4">
    <location>
        <begin position="325"/>
        <end position="352"/>
    </location>
</feature>
<name>A0A147BBL9_IXORI</name>
<feature type="domain" description="Transposable element P transposase-like GTP-binding insertion" evidence="3">
    <location>
        <begin position="143"/>
        <end position="254"/>
    </location>
</feature>
<reference evidence="5" key="1">
    <citation type="journal article" date="2018" name="PLoS Negl. Trop. Dis.">
        <title>Sialome diversity of ticks revealed by RNAseq of single tick salivary glands.</title>
        <authorList>
            <person name="Perner J."/>
            <person name="Kropackova S."/>
            <person name="Kopacek P."/>
            <person name="Ribeiro J.M."/>
        </authorList>
    </citation>
    <scope>NUCLEOTIDE SEQUENCE</scope>
    <source>
        <strain evidence="5">Siblings of single egg batch collected in Ceske Budejovice</strain>
        <tissue evidence="5">Salivary glands</tissue>
    </source>
</reference>
<dbReference type="AlphaFoldDB" id="A0A147BBL9"/>
<dbReference type="InterPro" id="IPR048367">
    <property type="entry name" value="TNP-like_RNaseH_C"/>
</dbReference>
<accession>A0A147BBL9</accession>
<feature type="domain" description="Transposable element P transposase-like RNase H" evidence="2">
    <location>
        <begin position="23"/>
        <end position="113"/>
    </location>
</feature>
<sequence>MTHKLLFCTCCINHLFVPFCAGSLEGFVDLGQFGEENSSEELADHGLVVVFQPFSGKWMQILGVFSSKSNVKANVLAKIVLEATLLCEQAGLFVDGVTCDAASWNRSMWRIFGIRGSATSIKCKCPHPADDSRALHFFSDFPHLVKNLRNRFLDTGFNTPKGRVHSDCIRKAWRSDCENVTLKVMPHISKLHLFPNGFEKMRVGPALRLFSEEVLKGLFFYRREIERSCGPAQVTESFILKISKLIKIMTSRSSKRALRPGSRDFEILRQFLDFLNEWQSHAPNSKKGFLSESTAEGLRVTVQSTLDLVCYLSSQCGFKYLLTSRLSQDKLENLFGIVRQSNGTNDHPTPAQLLTTLNALAFYNLARPPKTGNCTPEVISSLLGHNSVTPGQSSPSAIDALDKLVDKGRLDDAEAALKVLPPEDHSNYITKKSSSRLVYYVSGYVARKILQKTGCTICAKCLTSTKTSAGLDSRSDFTQQFDSGGLLYPSGKLAELVSLLEDSFTVFFSARKITGKSMYDLASFLQAVELPKLDCSTHERELTLQIVKFYVLLRFRFYAKSLNRDRTSQRERLKYLKIRRCK</sequence>
<evidence type="ECO:0000259" key="3">
    <source>
        <dbReference type="Pfam" id="PF21788"/>
    </source>
</evidence>
<proteinExistence type="predicted"/>
<dbReference type="PANTHER" id="PTHR47577:SF2">
    <property type="entry name" value="THAP DOMAIN CONTAINING 9"/>
    <property type="match status" value="1"/>
</dbReference>
<dbReference type="Pfam" id="PF21788">
    <property type="entry name" value="TNP-like_GBD"/>
    <property type="match status" value="1"/>
</dbReference>
<dbReference type="PANTHER" id="PTHR47577">
    <property type="entry name" value="THAP DOMAIN-CONTAINING PROTEIN 6"/>
    <property type="match status" value="1"/>
</dbReference>
<dbReference type="EMBL" id="GEGO01007234">
    <property type="protein sequence ID" value="JAR88170.1"/>
    <property type="molecule type" value="Transcribed_RNA"/>
</dbReference>
<keyword evidence="1" id="KW-0732">Signal</keyword>
<dbReference type="Pfam" id="PF21789">
    <property type="entry name" value="TNP-like_RNaseH_C"/>
    <property type="match status" value="1"/>
</dbReference>
<evidence type="ECO:0000313" key="5">
    <source>
        <dbReference type="EMBL" id="JAR88170.1"/>
    </source>
</evidence>